<dbReference type="GO" id="GO:0005829">
    <property type="term" value="C:cytosol"/>
    <property type="evidence" value="ECO:0007669"/>
    <property type="project" value="TreeGrafter"/>
</dbReference>
<dbReference type="InterPro" id="IPR004379">
    <property type="entry name" value="UDP-GALP_mutase"/>
</dbReference>
<dbReference type="AlphaFoldDB" id="A0A1M7SKA9"/>
<gene>
    <name evidence="7" type="ORF">SAMN02745247_01967</name>
</gene>
<keyword evidence="4" id="KW-0274">FAD</keyword>
<accession>A0A1M7SKA9</accession>
<dbReference type="Gene3D" id="3.40.50.720">
    <property type="entry name" value="NAD(P)-binding Rossmann-like Domain"/>
    <property type="match status" value="3"/>
</dbReference>
<evidence type="ECO:0000256" key="4">
    <source>
        <dbReference type="ARBA" id="ARBA00022827"/>
    </source>
</evidence>
<keyword evidence="5" id="KW-0413">Isomerase</keyword>
<comment type="cofactor">
    <cofactor evidence="1">
        <name>FAD</name>
        <dbReference type="ChEBI" id="CHEBI:57692"/>
    </cofactor>
</comment>
<dbReference type="SUPFAM" id="SSF54373">
    <property type="entry name" value="FAD-linked reductases, C-terminal domain"/>
    <property type="match status" value="1"/>
</dbReference>
<sequence>MKYDYLVVGAGLYGAVFAHEKAKQGKSVLVIDKREHVGGNIYTENRMGINVHMYGAHIFHTSDKEVWDYVNNFAEFNNYINSPVAVYKDELYNLPFNMNTFSKMWNIKTPEEAKAIISKQANEEIERMKAEKGTDSFTADNLEEQALSLAGRDIYEKLVKGYTEKQWGRDCKELPAFIIKRLPMRYIYDNNYFNDRYQGIPIGGYTALIEKLLLIGEGTEKVSGSITVKTGVDYYDFVKIEGNVPAQPLSSVNGDEFDNMLFTGMIDEFFGYKLGTLEYRSLRFETEDIPDVDNYQGNAVVNYTEREIPYTRIIEHKHFEYGNGKGTIVTREYPATWKHGDEPYYPMNDEKNNTLFAKYLNLAKEYPNIQFGGRLGAYKYYNMDQVIRAALDMVK</sequence>
<dbReference type="InterPro" id="IPR015899">
    <property type="entry name" value="UDP-GalPyranose_mutase_C"/>
</dbReference>
<dbReference type="EMBL" id="FRDH01000007">
    <property type="protein sequence ID" value="SHN58838.1"/>
    <property type="molecule type" value="Genomic_DNA"/>
</dbReference>
<dbReference type="GO" id="GO:0008767">
    <property type="term" value="F:UDP-galactopyranose mutase activity"/>
    <property type="evidence" value="ECO:0007669"/>
    <property type="project" value="InterPro"/>
</dbReference>
<evidence type="ECO:0000256" key="5">
    <source>
        <dbReference type="ARBA" id="ARBA00023235"/>
    </source>
</evidence>
<evidence type="ECO:0000256" key="3">
    <source>
        <dbReference type="ARBA" id="ARBA00022630"/>
    </source>
</evidence>
<evidence type="ECO:0000256" key="2">
    <source>
        <dbReference type="ARBA" id="ARBA00009321"/>
    </source>
</evidence>
<keyword evidence="3" id="KW-0285">Flavoprotein</keyword>
<organism evidence="7 8">
    <name type="scientific">Butyrivibrio hungatei DSM 14810</name>
    <dbReference type="NCBI Taxonomy" id="1121132"/>
    <lineage>
        <taxon>Bacteria</taxon>
        <taxon>Bacillati</taxon>
        <taxon>Bacillota</taxon>
        <taxon>Clostridia</taxon>
        <taxon>Lachnospirales</taxon>
        <taxon>Lachnospiraceae</taxon>
        <taxon>Butyrivibrio</taxon>
    </lineage>
</organism>
<dbReference type="SUPFAM" id="SSF51971">
    <property type="entry name" value="Nucleotide-binding domain"/>
    <property type="match status" value="1"/>
</dbReference>
<evidence type="ECO:0000313" key="7">
    <source>
        <dbReference type="EMBL" id="SHN58838.1"/>
    </source>
</evidence>
<dbReference type="Pfam" id="PF03275">
    <property type="entry name" value="GLF"/>
    <property type="match status" value="1"/>
</dbReference>
<comment type="similarity">
    <text evidence="2">Belongs to the UDP-galactopyranose/dTDP-fucopyranose mutase family.</text>
</comment>
<dbReference type="NCBIfam" id="TIGR00031">
    <property type="entry name" value="UDP-GALP_mutase"/>
    <property type="match status" value="1"/>
</dbReference>
<feature type="domain" description="UDP-galactopyranose mutase C-terminal" evidence="6">
    <location>
        <begin position="157"/>
        <end position="380"/>
    </location>
</feature>
<evidence type="ECO:0000256" key="1">
    <source>
        <dbReference type="ARBA" id="ARBA00001974"/>
    </source>
</evidence>
<name>A0A1M7SKA9_9FIRM</name>
<evidence type="ECO:0000313" key="8">
    <source>
        <dbReference type="Proteomes" id="UP000184097"/>
    </source>
</evidence>
<dbReference type="Proteomes" id="UP000184097">
    <property type="component" value="Unassembled WGS sequence"/>
</dbReference>
<dbReference type="RefSeq" id="WP_072703490.1">
    <property type="nucleotide sequence ID" value="NZ_FRDH01000007.1"/>
</dbReference>
<dbReference type="Pfam" id="PF13450">
    <property type="entry name" value="NAD_binding_8"/>
    <property type="match status" value="1"/>
</dbReference>
<reference evidence="7 8" key="1">
    <citation type="submission" date="2016-12" db="EMBL/GenBank/DDBJ databases">
        <authorList>
            <person name="Song W.-J."/>
            <person name="Kurnit D.M."/>
        </authorList>
    </citation>
    <scope>NUCLEOTIDE SEQUENCE [LARGE SCALE GENOMIC DNA]</scope>
    <source>
        <strain evidence="7 8">DSM 14810</strain>
    </source>
</reference>
<proteinExistence type="inferred from homology"/>
<evidence type="ECO:0000259" key="6">
    <source>
        <dbReference type="Pfam" id="PF03275"/>
    </source>
</evidence>
<dbReference type="PANTHER" id="PTHR21197:SF0">
    <property type="entry name" value="UDP-GALACTOPYRANOSE MUTASE"/>
    <property type="match status" value="1"/>
</dbReference>
<dbReference type="PANTHER" id="PTHR21197">
    <property type="entry name" value="UDP-GALACTOPYRANOSE MUTASE"/>
    <property type="match status" value="1"/>
</dbReference>
<dbReference type="GO" id="GO:0050660">
    <property type="term" value="F:flavin adenine dinucleotide binding"/>
    <property type="evidence" value="ECO:0007669"/>
    <property type="project" value="TreeGrafter"/>
</dbReference>
<protein>
    <submittedName>
        <fullName evidence="7">UDP-galactopyranose mutase</fullName>
    </submittedName>
</protein>